<protein>
    <submittedName>
        <fullName evidence="7">Protein kinase</fullName>
    </submittedName>
</protein>
<evidence type="ECO:0000256" key="3">
    <source>
        <dbReference type="ARBA" id="ARBA00022777"/>
    </source>
</evidence>
<feature type="binding site" evidence="5">
    <location>
        <position position="41"/>
    </location>
    <ligand>
        <name>ATP</name>
        <dbReference type="ChEBI" id="CHEBI:30616"/>
    </ligand>
</feature>
<evidence type="ECO:0000256" key="5">
    <source>
        <dbReference type="PROSITE-ProRule" id="PRU10141"/>
    </source>
</evidence>
<feature type="domain" description="Protein kinase" evidence="6">
    <location>
        <begin position="12"/>
        <end position="286"/>
    </location>
</feature>
<dbReference type="PROSITE" id="PS50011">
    <property type="entry name" value="PROTEIN_KINASE_DOM"/>
    <property type="match status" value="1"/>
</dbReference>
<evidence type="ECO:0000313" key="8">
    <source>
        <dbReference type="Proteomes" id="UP000696931"/>
    </source>
</evidence>
<keyword evidence="1" id="KW-0808">Transferase</keyword>
<dbReference type="InterPro" id="IPR000719">
    <property type="entry name" value="Prot_kinase_dom"/>
</dbReference>
<name>A0A933SEV2_UNCEI</name>
<dbReference type="PROSITE" id="PS00108">
    <property type="entry name" value="PROTEIN_KINASE_ST"/>
    <property type="match status" value="1"/>
</dbReference>
<comment type="caution">
    <text evidence="7">The sequence shown here is derived from an EMBL/GenBank/DDBJ whole genome shotgun (WGS) entry which is preliminary data.</text>
</comment>
<dbReference type="InterPro" id="IPR008271">
    <property type="entry name" value="Ser/Thr_kinase_AS"/>
</dbReference>
<dbReference type="SUPFAM" id="SSF56112">
    <property type="entry name" value="Protein kinase-like (PK-like)"/>
    <property type="match status" value="1"/>
</dbReference>
<accession>A0A933SEV2</accession>
<keyword evidence="2 5" id="KW-0547">Nucleotide-binding</keyword>
<gene>
    <name evidence="7" type="ORF">HZA61_06495</name>
</gene>
<dbReference type="SUPFAM" id="SSF82171">
    <property type="entry name" value="DPP6 N-terminal domain-like"/>
    <property type="match status" value="1"/>
</dbReference>
<dbReference type="Pfam" id="PF07676">
    <property type="entry name" value="PD40"/>
    <property type="match status" value="4"/>
</dbReference>
<organism evidence="7 8">
    <name type="scientific">Eiseniibacteriota bacterium</name>
    <dbReference type="NCBI Taxonomy" id="2212470"/>
    <lineage>
        <taxon>Bacteria</taxon>
        <taxon>Candidatus Eiseniibacteriota</taxon>
    </lineage>
</organism>
<dbReference type="GO" id="GO:0005524">
    <property type="term" value="F:ATP binding"/>
    <property type="evidence" value="ECO:0007669"/>
    <property type="project" value="UniProtKB-UniRule"/>
</dbReference>
<dbReference type="Gene3D" id="1.10.510.10">
    <property type="entry name" value="Transferase(Phosphotransferase) domain 1"/>
    <property type="match status" value="1"/>
</dbReference>
<keyword evidence="4 5" id="KW-0067">ATP-binding</keyword>
<sequence>MALTAGDKLGPYEIVAPLGAGGMGEVYRARDTRLHREVALKVLPTAFAQDPERIARFEREAKLLASLNHPHIGALYGLEESEGRRVLVLELVAGESLAERLRRGPMPLDEALPIACQIASALEAAHESGVVHRDLKPGNVMLRPDGTIKVLDFGLAKGGAGDPKSSDPQLSASPTMTYAATQAGVILGTAAYMSPEQARGRAVDRRSDIWSFGCVLLELLTGRPAFAGETVSDTLASILKSEPDWITLPAGTPRRVSELLRRCLRKDPASRLRDAGDARIALEEILASPEADDTPVNATAAPAVPGVPRGALALVGAVAVAALAFAGWTAWRSSAERSDVTPMRFALQAPAAVTPTHSIEAFAISPDGTGVAFVGQDSLGNSSIWLRKLDALVPVQVPNTENAFGLFWSPDSRQIAFFTDGKLKTVALAGGVVRTLCDAPDPRGASWGSKGTIVLAPAATGPLYAVSADGGEPTVAVEMDTTKRENSLRYPVFMPDGEHLLFVALPRLQASYSVVMTQLGSKSRHDVMTADAAPAWAGTGHVITTLHDRLVAIPMDPKSGKVNGKPVDLGEAPLLLAHDGCPAVSASNDGTLAFTSGSLANTELVWIDRSGHRIGTIPVPVGRWETFAISADGKRLAVGKRLSASETKLWTVDLATGQGGPLADIAPQASIAWSPDGRMLAYQKLAEGMGQIFLGPANGGEERRLVPPPAMFENLWTWSPDGKLVFFSQPTPGKNWDVWSAPVDGSSPPQRVVSTVANENGAALSPDSRWMLYTSDESGRTAAYVRSYPSGDERRQLGALGLGATTTNYFLDWSRDGREILVASDEVVSYPATLTPELRLGAPRRLFTMPSGSISFWPAPGYQRFLVSRPLENAAPPQLTVLSGWWSALKKK</sequence>
<evidence type="ECO:0000256" key="2">
    <source>
        <dbReference type="ARBA" id="ARBA00022741"/>
    </source>
</evidence>
<reference evidence="7" key="1">
    <citation type="submission" date="2020-07" db="EMBL/GenBank/DDBJ databases">
        <title>Huge and variable diversity of episymbiotic CPR bacteria and DPANN archaea in groundwater ecosystems.</title>
        <authorList>
            <person name="He C.Y."/>
            <person name="Keren R."/>
            <person name="Whittaker M."/>
            <person name="Farag I.F."/>
            <person name="Doudna J."/>
            <person name="Cate J.H.D."/>
            <person name="Banfield J.F."/>
        </authorList>
    </citation>
    <scope>NUCLEOTIDE SEQUENCE</scope>
    <source>
        <strain evidence="7">NC_groundwater_1813_Pr3_B-0.1um_71_17</strain>
    </source>
</reference>
<proteinExistence type="predicted"/>
<evidence type="ECO:0000256" key="4">
    <source>
        <dbReference type="ARBA" id="ARBA00022840"/>
    </source>
</evidence>
<dbReference type="Proteomes" id="UP000696931">
    <property type="component" value="Unassembled WGS sequence"/>
</dbReference>
<keyword evidence="3 7" id="KW-0418">Kinase</keyword>
<evidence type="ECO:0000313" key="7">
    <source>
        <dbReference type="EMBL" id="MBI5169118.1"/>
    </source>
</evidence>
<dbReference type="EMBL" id="JACRIW010000042">
    <property type="protein sequence ID" value="MBI5169118.1"/>
    <property type="molecule type" value="Genomic_DNA"/>
</dbReference>
<dbReference type="PANTHER" id="PTHR43289">
    <property type="entry name" value="MITOGEN-ACTIVATED PROTEIN KINASE KINASE KINASE 20-RELATED"/>
    <property type="match status" value="1"/>
</dbReference>
<evidence type="ECO:0000256" key="1">
    <source>
        <dbReference type="ARBA" id="ARBA00022679"/>
    </source>
</evidence>
<dbReference type="GO" id="GO:0004674">
    <property type="term" value="F:protein serine/threonine kinase activity"/>
    <property type="evidence" value="ECO:0007669"/>
    <property type="project" value="TreeGrafter"/>
</dbReference>
<dbReference type="SMART" id="SM00220">
    <property type="entry name" value="S_TKc"/>
    <property type="match status" value="1"/>
</dbReference>
<dbReference type="PANTHER" id="PTHR43289:SF6">
    <property type="entry name" value="SERINE_THREONINE-PROTEIN KINASE NEKL-3"/>
    <property type="match status" value="1"/>
</dbReference>
<dbReference type="InterPro" id="IPR011659">
    <property type="entry name" value="WD40"/>
</dbReference>
<evidence type="ECO:0000259" key="6">
    <source>
        <dbReference type="PROSITE" id="PS50011"/>
    </source>
</evidence>
<dbReference type="PROSITE" id="PS00107">
    <property type="entry name" value="PROTEIN_KINASE_ATP"/>
    <property type="match status" value="1"/>
</dbReference>
<dbReference type="InterPro" id="IPR011009">
    <property type="entry name" value="Kinase-like_dom_sf"/>
</dbReference>
<dbReference type="AlphaFoldDB" id="A0A933SEV2"/>
<dbReference type="Gene3D" id="2.120.10.30">
    <property type="entry name" value="TolB, C-terminal domain"/>
    <property type="match status" value="2"/>
</dbReference>
<dbReference type="Gene3D" id="3.30.200.20">
    <property type="entry name" value="Phosphorylase Kinase, domain 1"/>
    <property type="match status" value="1"/>
</dbReference>
<dbReference type="InterPro" id="IPR011042">
    <property type="entry name" value="6-blade_b-propeller_TolB-like"/>
</dbReference>
<dbReference type="Pfam" id="PF00069">
    <property type="entry name" value="Pkinase"/>
    <property type="match status" value="1"/>
</dbReference>
<dbReference type="CDD" id="cd14014">
    <property type="entry name" value="STKc_PknB_like"/>
    <property type="match status" value="1"/>
</dbReference>
<dbReference type="InterPro" id="IPR017441">
    <property type="entry name" value="Protein_kinase_ATP_BS"/>
</dbReference>